<proteinExistence type="predicted"/>
<protein>
    <submittedName>
        <fullName evidence="3 7">Uncharacterized protein</fullName>
    </submittedName>
</protein>
<keyword evidence="2" id="KW-0812">Transmembrane</keyword>
<dbReference type="WBParaSite" id="HDID_0000033401-mRNA-1">
    <property type="protein sequence ID" value="HDID_0000033401-mRNA-1"/>
    <property type="gene ID" value="HDID_0000033401"/>
</dbReference>
<keyword evidence="6" id="KW-1185">Reference proteome</keyword>
<reference evidence="7" key="1">
    <citation type="submission" date="2017-02" db="UniProtKB">
        <authorList>
            <consortium name="WormBaseParasite"/>
        </authorList>
    </citation>
    <scope>IDENTIFICATION</scope>
</reference>
<feature type="transmembrane region" description="Helical" evidence="2">
    <location>
        <begin position="12"/>
        <end position="35"/>
    </location>
</feature>
<organism evidence="7">
    <name type="scientific">Hymenolepis diminuta</name>
    <name type="common">Rat tapeworm</name>
    <dbReference type="NCBI Taxonomy" id="6216"/>
    <lineage>
        <taxon>Eukaryota</taxon>
        <taxon>Metazoa</taxon>
        <taxon>Spiralia</taxon>
        <taxon>Lophotrochozoa</taxon>
        <taxon>Platyhelminthes</taxon>
        <taxon>Cestoda</taxon>
        <taxon>Eucestoda</taxon>
        <taxon>Cyclophyllidea</taxon>
        <taxon>Hymenolepididae</taxon>
        <taxon>Hymenolepis</taxon>
    </lineage>
</organism>
<reference evidence="3 5" key="2">
    <citation type="submission" date="2018-11" db="EMBL/GenBank/DDBJ databases">
        <authorList>
            <consortium name="Pathogen Informatics"/>
        </authorList>
    </citation>
    <scope>NUCLEOTIDE SEQUENCE [LARGE SCALE GENOMIC DNA]</scope>
</reference>
<dbReference type="Proteomes" id="UP000321570">
    <property type="component" value="Unassembled WGS sequence"/>
</dbReference>
<evidence type="ECO:0000313" key="5">
    <source>
        <dbReference type="Proteomes" id="UP000274504"/>
    </source>
</evidence>
<evidence type="ECO:0000313" key="6">
    <source>
        <dbReference type="Proteomes" id="UP000321570"/>
    </source>
</evidence>
<evidence type="ECO:0000256" key="2">
    <source>
        <dbReference type="SAM" id="Phobius"/>
    </source>
</evidence>
<gene>
    <name evidence="3" type="ORF">HDID_LOCUS335</name>
    <name evidence="4" type="ORF">WMSIL1_LOCUS11117</name>
</gene>
<accession>A0A0R3S884</accession>
<reference evidence="4 6" key="3">
    <citation type="submission" date="2019-07" db="EMBL/GenBank/DDBJ databases">
        <authorList>
            <person name="Jastrzebski P J."/>
            <person name="Paukszto L."/>
            <person name="Jastrzebski P J."/>
        </authorList>
    </citation>
    <scope>NUCLEOTIDE SEQUENCE [LARGE SCALE GENOMIC DNA]</scope>
    <source>
        <strain evidence="4 6">WMS-il1</strain>
    </source>
</reference>
<feature type="compositionally biased region" description="Low complexity" evidence="1">
    <location>
        <begin position="89"/>
        <end position="98"/>
    </location>
</feature>
<dbReference type="EMBL" id="UYSG01000040">
    <property type="protein sequence ID" value="VDL14801.1"/>
    <property type="molecule type" value="Genomic_DNA"/>
</dbReference>
<sequence>MDEERGQSIGIFVFLILLLVAHVACWIASVVKAAMDRKAITQMKKAAKSEPLLDGVRKKEEEEKKRQSLTINVDDSGNKFAIRETKTQSSSPASPNNPSEHHFPKCPKRHLSTGGAKRISPEELALMLDNYAPKQVPNLIDPSVIPSPTRIAAKGITTVNA</sequence>
<feature type="region of interest" description="Disordered" evidence="1">
    <location>
        <begin position="47"/>
        <end position="115"/>
    </location>
</feature>
<keyword evidence="2" id="KW-1133">Transmembrane helix</keyword>
<dbReference type="OrthoDB" id="6274713at2759"/>
<dbReference type="Proteomes" id="UP000274504">
    <property type="component" value="Unassembled WGS sequence"/>
</dbReference>
<feature type="compositionally biased region" description="Basic and acidic residues" evidence="1">
    <location>
        <begin position="55"/>
        <end position="66"/>
    </location>
</feature>
<keyword evidence="2" id="KW-0472">Membrane</keyword>
<evidence type="ECO:0000313" key="7">
    <source>
        <dbReference type="WBParaSite" id="HDID_0000033401-mRNA-1"/>
    </source>
</evidence>
<dbReference type="AlphaFoldDB" id="A0A0R3S884"/>
<evidence type="ECO:0000313" key="3">
    <source>
        <dbReference type="EMBL" id="VDL14801.1"/>
    </source>
</evidence>
<evidence type="ECO:0000313" key="4">
    <source>
        <dbReference type="EMBL" id="VUZ52581.1"/>
    </source>
</evidence>
<evidence type="ECO:0000256" key="1">
    <source>
        <dbReference type="SAM" id="MobiDB-lite"/>
    </source>
</evidence>
<dbReference type="EMBL" id="CABIJS010000510">
    <property type="protein sequence ID" value="VUZ52581.1"/>
    <property type="molecule type" value="Genomic_DNA"/>
</dbReference>
<name>A0A0R3S884_HYMDI</name>